<dbReference type="GO" id="GO:0000271">
    <property type="term" value="P:polysaccharide biosynthetic process"/>
    <property type="evidence" value="ECO:0007669"/>
    <property type="project" value="TreeGrafter"/>
</dbReference>
<feature type="transmembrane region" description="Helical" evidence="1">
    <location>
        <begin position="146"/>
        <end position="167"/>
    </location>
</feature>
<dbReference type="Proteomes" id="UP000473531">
    <property type="component" value="Unassembled WGS sequence"/>
</dbReference>
<feature type="transmembrane region" description="Helical" evidence="1">
    <location>
        <begin position="251"/>
        <end position="271"/>
    </location>
</feature>
<feature type="transmembrane region" description="Helical" evidence="1">
    <location>
        <begin position="201"/>
        <end position="221"/>
    </location>
</feature>
<evidence type="ECO:0000313" key="3">
    <source>
        <dbReference type="EMBL" id="MXP14675.1"/>
    </source>
</evidence>
<dbReference type="InterPro" id="IPR002656">
    <property type="entry name" value="Acyl_transf_3_dom"/>
</dbReference>
<reference evidence="3 4" key="1">
    <citation type="submission" date="2019-12" db="EMBL/GenBank/DDBJ databases">
        <title>Genomic-based taxomic classification of the family Erythrobacteraceae.</title>
        <authorList>
            <person name="Xu L."/>
        </authorList>
    </citation>
    <scope>NUCLEOTIDE SEQUENCE [LARGE SCALE GENOMIC DNA]</scope>
    <source>
        <strain evidence="3 4">KCTC 52259</strain>
    </source>
</reference>
<feature type="transmembrane region" description="Helical" evidence="1">
    <location>
        <begin position="85"/>
        <end position="106"/>
    </location>
</feature>
<name>A0A6L7GGN2_9SPHN</name>
<feature type="transmembrane region" description="Helical" evidence="1">
    <location>
        <begin position="52"/>
        <end position="73"/>
    </location>
</feature>
<keyword evidence="3" id="KW-0012">Acyltransferase</keyword>
<proteinExistence type="predicted"/>
<dbReference type="Pfam" id="PF01757">
    <property type="entry name" value="Acyl_transf_3"/>
    <property type="match status" value="1"/>
</dbReference>
<organism evidence="3 4">
    <name type="scientific">Allopontixanthobacter confluentis</name>
    <dbReference type="NCBI Taxonomy" id="1849021"/>
    <lineage>
        <taxon>Bacteria</taxon>
        <taxon>Pseudomonadati</taxon>
        <taxon>Pseudomonadota</taxon>
        <taxon>Alphaproteobacteria</taxon>
        <taxon>Sphingomonadales</taxon>
        <taxon>Erythrobacteraceae</taxon>
        <taxon>Allopontixanthobacter</taxon>
    </lineage>
</organism>
<evidence type="ECO:0000259" key="2">
    <source>
        <dbReference type="Pfam" id="PF01757"/>
    </source>
</evidence>
<keyword evidence="1" id="KW-0472">Membrane</keyword>
<evidence type="ECO:0000256" key="1">
    <source>
        <dbReference type="SAM" id="Phobius"/>
    </source>
</evidence>
<dbReference type="InterPro" id="IPR050879">
    <property type="entry name" value="Acyltransferase_3"/>
</dbReference>
<dbReference type="OrthoDB" id="9796461at2"/>
<dbReference type="GO" id="GO:0016747">
    <property type="term" value="F:acyltransferase activity, transferring groups other than amino-acyl groups"/>
    <property type="evidence" value="ECO:0007669"/>
    <property type="project" value="InterPro"/>
</dbReference>
<dbReference type="GO" id="GO:0016020">
    <property type="term" value="C:membrane"/>
    <property type="evidence" value="ECO:0007669"/>
    <property type="project" value="TreeGrafter"/>
</dbReference>
<dbReference type="EMBL" id="WTYU01000001">
    <property type="protein sequence ID" value="MXP14675.1"/>
    <property type="molecule type" value="Genomic_DNA"/>
</dbReference>
<keyword evidence="1" id="KW-1133">Transmembrane helix</keyword>
<dbReference type="PANTHER" id="PTHR23028:SF131">
    <property type="entry name" value="BLR2367 PROTEIN"/>
    <property type="match status" value="1"/>
</dbReference>
<keyword evidence="4" id="KW-1185">Reference proteome</keyword>
<accession>A0A6L7GGN2</accession>
<sequence>MTNAPVPGRDRLGELDSLRGIAIIAVACYHYLYRFPEFYPYSFRVWPVWQLGSLGVELFFVISGFVIALTLQASKAPNEFAVRRMSRLMPAMVACSLLTFTAMHLADTPFADFRRVGWQGFVPSWTFTSPQLWGWLLPDVRFIDGAYWSLFVEIRFYILISLLYFFVSRKHYAIAVLVLCLAATLADMLTGTAATNTLNQLIRLLFFPDYLPLFVVGVFSYELFTGKRSAACIAGFCLSAATALAEGFTKGMGTALVITGIIAVFVMLILNRKLLSFLNWRPLQWLGVCSYSFYLLHQNIGMLVITQFPDGLGPIGAAFAIALTIALIALLASGIYIWVERPGQRLARRIFSARSPRLQPAPAE</sequence>
<dbReference type="PANTHER" id="PTHR23028">
    <property type="entry name" value="ACETYLTRANSFERASE"/>
    <property type="match status" value="1"/>
</dbReference>
<protein>
    <submittedName>
        <fullName evidence="3">Acyltransferase family protein</fullName>
    </submittedName>
</protein>
<keyword evidence="1" id="KW-0812">Transmembrane</keyword>
<evidence type="ECO:0000313" key="4">
    <source>
        <dbReference type="Proteomes" id="UP000473531"/>
    </source>
</evidence>
<dbReference type="AlphaFoldDB" id="A0A6L7GGN2"/>
<feature type="transmembrane region" description="Helical" evidence="1">
    <location>
        <begin position="12"/>
        <end position="32"/>
    </location>
</feature>
<gene>
    <name evidence="3" type="ORF">GRI44_07915</name>
</gene>
<keyword evidence="3" id="KW-0808">Transferase</keyword>
<feature type="transmembrane region" description="Helical" evidence="1">
    <location>
        <begin position="317"/>
        <end position="339"/>
    </location>
</feature>
<dbReference type="RefSeq" id="WP_160600952.1">
    <property type="nucleotide sequence ID" value="NZ_WTYU01000001.1"/>
</dbReference>
<feature type="domain" description="Acyltransferase 3" evidence="2">
    <location>
        <begin position="14"/>
        <end position="331"/>
    </location>
</feature>
<comment type="caution">
    <text evidence="3">The sequence shown here is derived from an EMBL/GenBank/DDBJ whole genome shotgun (WGS) entry which is preliminary data.</text>
</comment>
<feature type="transmembrane region" description="Helical" evidence="1">
    <location>
        <begin position="174"/>
        <end position="195"/>
    </location>
</feature>